<name>A0ABD2JVS2_HETSC</name>
<evidence type="ECO:0000256" key="1">
    <source>
        <dbReference type="ARBA" id="ARBA00004141"/>
    </source>
</evidence>
<dbReference type="Gene3D" id="1.20.1260.100">
    <property type="entry name" value="TspO/MBR protein"/>
    <property type="match status" value="1"/>
</dbReference>
<comment type="subcellular location">
    <subcellularLocation>
        <location evidence="1">Membrane</location>
        <topology evidence="1">Multi-pass membrane protein</topology>
    </subcellularLocation>
</comment>
<dbReference type="PANTHER" id="PTHR10057:SF0">
    <property type="entry name" value="TRANSLOCATOR PROTEIN"/>
    <property type="match status" value="1"/>
</dbReference>
<dbReference type="InterPro" id="IPR004307">
    <property type="entry name" value="TspO_MBR"/>
</dbReference>
<evidence type="ECO:0000313" key="8">
    <source>
        <dbReference type="Proteomes" id="UP001620645"/>
    </source>
</evidence>
<protein>
    <submittedName>
        <fullName evidence="7">Uncharacterized protein</fullName>
    </submittedName>
</protein>
<feature type="transmembrane region" description="Helical" evidence="6">
    <location>
        <begin position="81"/>
        <end position="99"/>
    </location>
</feature>
<dbReference type="Proteomes" id="UP001620645">
    <property type="component" value="Unassembled WGS sequence"/>
</dbReference>
<evidence type="ECO:0000256" key="4">
    <source>
        <dbReference type="ARBA" id="ARBA00022989"/>
    </source>
</evidence>
<feature type="transmembrane region" description="Helical" evidence="6">
    <location>
        <begin position="49"/>
        <end position="69"/>
    </location>
</feature>
<evidence type="ECO:0000256" key="3">
    <source>
        <dbReference type="ARBA" id="ARBA00022692"/>
    </source>
</evidence>
<comment type="caution">
    <text evidence="7">The sequence shown here is derived from an EMBL/GenBank/DDBJ whole genome shotgun (WGS) entry which is preliminary data.</text>
</comment>
<dbReference type="EMBL" id="JBICCN010000086">
    <property type="protein sequence ID" value="KAL3094742.1"/>
    <property type="molecule type" value="Genomic_DNA"/>
</dbReference>
<comment type="similarity">
    <text evidence="2">Belongs to the TspO/BZRP family.</text>
</comment>
<sequence>MSDFWSTTNSILSSLLSTSVAFVMSSSHRRDLEAYSKGSSILKRMDPRIFTAVDLTVAVPLGYAAYRVYKNGGGFGNTDTAMALSCYGLNMFTCLATTFNSKKIGNFEVMVYSYIYGTAISTALAFYKIDEVASFCAVPYAVWTGLYCLLVNYFYDKQKQNKEE</sequence>
<keyword evidence="8" id="KW-1185">Reference proteome</keyword>
<reference evidence="7 8" key="1">
    <citation type="submission" date="2024-10" db="EMBL/GenBank/DDBJ databases">
        <authorList>
            <person name="Kim D."/>
        </authorList>
    </citation>
    <scope>NUCLEOTIDE SEQUENCE [LARGE SCALE GENOMIC DNA]</scope>
    <source>
        <strain evidence="7">Taebaek</strain>
    </source>
</reference>
<evidence type="ECO:0000256" key="5">
    <source>
        <dbReference type="ARBA" id="ARBA00023136"/>
    </source>
</evidence>
<dbReference type="PANTHER" id="PTHR10057">
    <property type="entry name" value="PERIPHERAL-TYPE BENZODIAZEPINE RECEPTOR"/>
    <property type="match status" value="1"/>
</dbReference>
<keyword evidence="5 6" id="KW-0472">Membrane</keyword>
<dbReference type="AlphaFoldDB" id="A0ABD2JVS2"/>
<dbReference type="InterPro" id="IPR038330">
    <property type="entry name" value="TspO/MBR-related_sf"/>
</dbReference>
<gene>
    <name evidence="7" type="ORF">niasHS_006037</name>
</gene>
<feature type="transmembrane region" description="Helical" evidence="6">
    <location>
        <begin position="135"/>
        <end position="155"/>
    </location>
</feature>
<feature type="transmembrane region" description="Helical" evidence="6">
    <location>
        <begin position="12"/>
        <end position="28"/>
    </location>
</feature>
<evidence type="ECO:0000256" key="2">
    <source>
        <dbReference type="ARBA" id="ARBA00007524"/>
    </source>
</evidence>
<feature type="transmembrane region" description="Helical" evidence="6">
    <location>
        <begin position="111"/>
        <end position="129"/>
    </location>
</feature>
<keyword evidence="3 6" id="KW-0812">Transmembrane</keyword>
<dbReference type="GO" id="GO:0033013">
    <property type="term" value="P:tetrapyrrole metabolic process"/>
    <property type="evidence" value="ECO:0007669"/>
    <property type="project" value="UniProtKB-ARBA"/>
</dbReference>
<organism evidence="7 8">
    <name type="scientific">Heterodera schachtii</name>
    <name type="common">Sugarbeet cyst nematode worm</name>
    <name type="synonym">Tylenchus schachtii</name>
    <dbReference type="NCBI Taxonomy" id="97005"/>
    <lineage>
        <taxon>Eukaryota</taxon>
        <taxon>Metazoa</taxon>
        <taxon>Ecdysozoa</taxon>
        <taxon>Nematoda</taxon>
        <taxon>Chromadorea</taxon>
        <taxon>Rhabditida</taxon>
        <taxon>Tylenchina</taxon>
        <taxon>Tylenchomorpha</taxon>
        <taxon>Tylenchoidea</taxon>
        <taxon>Heteroderidae</taxon>
        <taxon>Heteroderinae</taxon>
        <taxon>Heterodera</taxon>
    </lineage>
</organism>
<evidence type="ECO:0000313" key="7">
    <source>
        <dbReference type="EMBL" id="KAL3094742.1"/>
    </source>
</evidence>
<proteinExistence type="inferred from homology"/>
<evidence type="ECO:0000256" key="6">
    <source>
        <dbReference type="SAM" id="Phobius"/>
    </source>
</evidence>
<dbReference type="GO" id="GO:0016020">
    <property type="term" value="C:membrane"/>
    <property type="evidence" value="ECO:0007669"/>
    <property type="project" value="UniProtKB-SubCell"/>
</dbReference>
<dbReference type="Pfam" id="PF03073">
    <property type="entry name" value="TspO_MBR"/>
    <property type="match status" value="1"/>
</dbReference>
<keyword evidence="4 6" id="KW-1133">Transmembrane helix</keyword>
<accession>A0ABD2JVS2</accession>